<protein>
    <submittedName>
        <fullName evidence="3">Aminopeptidase P family protein</fullName>
    </submittedName>
</protein>
<organism evidence="3 4">
    <name type="scientific">Ruegeria pomeroyi</name>
    <dbReference type="NCBI Taxonomy" id="89184"/>
    <lineage>
        <taxon>Bacteria</taxon>
        <taxon>Pseudomonadati</taxon>
        <taxon>Pseudomonadota</taxon>
        <taxon>Alphaproteobacteria</taxon>
        <taxon>Rhodobacterales</taxon>
        <taxon>Roseobacteraceae</taxon>
        <taxon>Ruegeria</taxon>
    </lineage>
</organism>
<dbReference type="InterPro" id="IPR029149">
    <property type="entry name" value="Creatin/AminoP/Spt16_N"/>
</dbReference>
<evidence type="ECO:0000313" key="3">
    <source>
        <dbReference type="EMBL" id="MCE8536552.1"/>
    </source>
</evidence>
<evidence type="ECO:0000259" key="1">
    <source>
        <dbReference type="Pfam" id="PF00557"/>
    </source>
</evidence>
<dbReference type="AlphaFoldDB" id="A0A9Q3ZN12"/>
<dbReference type="PANTHER" id="PTHR46112">
    <property type="entry name" value="AMINOPEPTIDASE"/>
    <property type="match status" value="1"/>
</dbReference>
<reference evidence="3" key="1">
    <citation type="journal article" date="2021" name="Environ. Microbiol.">
        <title>Cryptic niche differentiation of novel sediment ecotypes of Rugeria pomeroyi correlates with nitrate respiration.</title>
        <authorList>
            <person name="Lin X."/>
            <person name="McNichol J."/>
            <person name="Chu X."/>
            <person name="Qian Y."/>
            <person name="Luo H."/>
        </authorList>
    </citation>
    <scope>NUCLEOTIDE SEQUENCE</scope>
    <source>
        <strain evidence="3">SZCCDBB064</strain>
    </source>
</reference>
<name>A0A9Q3ZN12_9RHOB</name>
<dbReference type="InterPro" id="IPR000587">
    <property type="entry name" value="Creatinase_N"/>
</dbReference>
<sequence length="389" mass="42151">MADSPMRGFAAAEFEARTARAQDRMAAQGLDGLLLMTEPELRYFSGFHTLFWQSPTRPWFLFVPASGKPIAVIPEIGAELMRRGWLDDVRTWPAPQPQDDGISLLTELLSPLAARGARLGVMKGHETLLRMPLGDWERLISALPGLEIADATGLVQGLRMVKTSAEIEKLAHICAIGSATFEAVPQFVSEGMPLDTVFREFRRAAIGLGADDAPYVVGAADQGGYADVISPPSQRPLRAGDVLMLDTGCTWDGYFCDFDRNWAIGRADDAARRAYDVLWRATQAGIDAARPGATCRDLFAAMSAVIAELDDSGGDIGRLGHGLGMQLTEQPSHAAFDTTVLQENMVLTIEPSLSYGNGLMMVHEENIVVTEGPARLLTNRAAPELVILQ</sequence>
<comment type="caution">
    <text evidence="3">The sequence shown here is derived from an EMBL/GenBank/DDBJ whole genome shotgun (WGS) entry which is preliminary data.</text>
</comment>
<dbReference type="PANTHER" id="PTHR46112:SF2">
    <property type="entry name" value="XAA-PRO AMINOPEPTIDASE P-RELATED"/>
    <property type="match status" value="1"/>
</dbReference>
<dbReference type="PRINTS" id="PR00599">
    <property type="entry name" value="MAPEPTIDASE"/>
</dbReference>
<keyword evidence="3" id="KW-0645">Protease</keyword>
<dbReference type="CDD" id="cd01066">
    <property type="entry name" value="APP_MetAP"/>
    <property type="match status" value="1"/>
</dbReference>
<dbReference type="GO" id="GO:0008235">
    <property type="term" value="F:metalloexopeptidase activity"/>
    <property type="evidence" value="ECO:0007669"/>
    <property type="project" value="UniProtKB-ARBA"/>
</dbReference>
<dbReference type="EMBL" id="JAGQAF010000002">
    <property type="protein sequence ID" value="MCE8536552.1"/>
    <property type="molecule type" value="Genomic_DNA"/>
</dbReference>
<dbReference type="Gene3D" id="3.90.230.10">
    <property type="entry name" value="Creatinase/methionine aminopeptidase superfamily"/>
    <property type="match status" value="1"/>
</dbReference>
<dbReference type="InterPro" id="IPR000994">
    <property type="entry name" value="Pept_M24"/>
</dbReference>
<dbReference type="InterPro" id="IPR001714">
    <property type="entry name" value="Pept_M24_MAP"/>
</dbReference>
<dbReference type="SUPFAM" id="SSF53092">
    <property type="entry name" value="Creatinase/prolidase N-terminal domain"/>
    <property type="match status" value="1"/>
</dbReference>
<feature type="domain" description="Peptidase M24" evidence="1">
    <location>
        <begin position="169"/>
        <end position="371"/>
    </location>
</feature>
<dbReference type="Pfam" id="PF01321">
    <property type="entry name" value="Creatinase_N"/>
    <property type="match status" value="1"/>
</dbReference>
<dbReference type="Gene3D" id="3.40.350.10">
    <property type="entry name" value="Creatinase/prolidase N-terminal domain"/>
    <property type="match status" value="1"/>
</dbReference>
<keyword evidence="3" id="KW-0378">Hydrolase</keyword>
<accession>A0A9Q3ZN12</accession>
<evidence type="ECO:0000313" key="4">
    <source>
        <dbReference type="Proteomes" id="UP000813672"/>
    </source>
</evidence>
<dbReference type="InterPro" id="IPR036005">
    <property type="entry name" value="Creatinase/aminopeptidase-like"/>
</dbReference>
<feature type="domain" description="Creatinase N-terminal" evidence="2">
    <location>
        <begin position="17"/>
        <end position="161"/>
    </location>
</feature>
<evidence type="ECO:0000259" key="2">
    <source>
        <dbReference type="Pfam" id="PF01321"/>
    </source>
</evidence>
<dbReference type="GO" id="GO:0004177">
    <property type="term" value="F:aminopeptidase activity"/>
    <property type="evidence" value="ECO:0007669"/>
    <property type="project" value="UniProtKB-KW"/>
</dbReference>
<dbReference type="Proteomes" id="UP000813672">
    <property type="component" value="Unassembled WGS sequence"/>
</dbReference>
<dbReference type="InterPro" id="IPR050659">
    <property type="entry name" value="Peptidase_M24B"/>
</dbReference>
<gene>
    <name evidence="3" type="ORF">KBY27_03715</name>
</gene>
<dbReference type="RefSeq" id="WP_234218448.1">
    <property type="nucleotide sequence ID" value="NZ_JAGQAF010000002.1"/>
</dbReference>
<dbReference type="SUPFAM" id="SSF55920">
    <property type="entry name" value="Creatinase/aminopeptidase"/>
    <property type="match status" value="1"/>
</dbReference>
<keyword evidence="3" id="KW-0031">Aminopeptidase</keyword>
<proteinExistence type="predicted"/>
<dbReference type="Pfam" id="PF00557">
    <property type="entry name" value="Peptidase_M24"/>
    <property type="match status" value="1"/>
</dbReference>